<comment type="caution">
    <text evidence="3">The sequence shown here is derived from an EMBL/GenBank/DDBJ whole genome shotgun (WGS) entry which is preliminary data.</text>
</comment>
<protein>
    <submittedName>
        <fullName evidence="3">Drosophila melanogaster CG5222 gene product</fullName>
    </submittedName>
</protein>
<dbReference type="GO" id="GO:0034472">
    <property type="term" value="P:snRNA 3'-end processing"/>
    <property type="evidence" value="ECO:0007669"/>
    <property type="project" value="TreeGrafter"/>
</dbReference>
<dbReference type="AlphaFoldDB" id="A0A2H6KAJ6"/>
<evidence type="ECO:0000256" key="1">
    <source>
        <dbReference type="ARBA" id="ARBA00004123"/>
    </source>
</evidence>
<dbReference type="OrthoDB" id="5600060at2759"/>
<dbReference type="PANTHER" id="PTHR46094">
    <property type="entry name" value="INTEGRATOR COMPLEX SUBUNIT 9"/>
    <property type="match status" value="1"/>
</dbReference>
<dbReference type="GO" id="GO:0032039">
    <property type="term" value="C:integrator complex"/>
    <property type="evidence" value="ECO:0007669"/>
    <property type="project" value="InterPro"/>
</dbReference>
<dbReference type="EMBL" id="BDSA01000002">
    <property type="protein sequence ID" value="GBE60021.1"/>
    <property type="molecule type" value="Genomic_DNA"/>
</dbReference>
<dbReference type="InterPro" id="IPR036866">
    <property type="entry name" value="RibonucZ/Hydroxyglut_hydro"/>
</dbReference>
<proteinExistence type="predicted"/>
<sequence>MEVRVICDCTDCSSRLVEIGGVNVLCNLPTRLLKQCKRELKQSYFCHSKGYHNQELYAKLLCLNIHIIVVTTPRGLDGLDTLRKFYDLSSTHIVCTRPVYTIASLAAPRTVDDSPIAAIATDVKNVQQNYRNTRASVQGRNGGLDYQETPRSALREMYYDDDEDDYEEYVQPYEGYNGVEGENRTWLTLESVGHMLPINGGRGDDNTRRVDQIMRHGVPETQTSRLNSQEAKDALAYSVRKALIREKIQVLASASTKGMDRPTPLEAWFNTPSSHSGHMPFGEQNTQEERFNGRGGRYNDVVEQPMLKDPNLPNTQLLHAVSYNEIVTIVIDGASVYKRNRRGDRSRSMEAFFDRSRLIFKATIELCAFSSGFSLGSSNWTITHAETFTRVGLIGETGEIEYNRYCKPPDLSFVYKADMLVLLDNAVAARNLLQHFKMDPHLRRDIKRQRDDLQNAQLDNLCKQALEGLQNAEGVVIVADPYGETILDLLEHLELYMQKYLKHHERVLIYALGEGMVNILNYADKCAEWVEPRRADRTMHHENPTSPFTVLAEMREGNRLFIGNTTDDIRDVYRYPSIVVATYDQATIPYLAGRMHAGATMIATTVHYSDELLHLATEMGIQARIMNVTLDFRVLPEHLALMLGTKCQIIVSKNMKGRMPHSLKLIPGDNVRMPIAGPSGLLSTDTRAEHISRALARMRPMVRGSGAVPVHITVADGELQQATPINVPDDEPRFTFGTFTPMQLIERLRMLGLGHCELRNPTNGYPMEIIVDEECLIILESPYETSIHTASQEKRRLITRALEQLCTVL</sequence>
<gene>
    <name evidence="3" type="ORF">BOVATA_015140</name>
</gene>
<reference evidence="3 4" key="1">
    <citation type="journal article" date="2017" name="BMC Genomics">
        <title>Whole-genome assembly of Babesia ovata and comparative genomics between closely related pathogens.</title>
        <authorList>
            <person name="Yamagishi J."/>
            <person name="Asada M."/>
            <person name="Hakimi H."/>
            <person name="Tanaka T.Q."/>
            <person name="Sugimoto C."/>
            <person name="Kawazu S."/>
        </authorList>
    </citation>
    <scope>NUCLEOTIDE SEQUENCE [LARGE SCALE GENOMIC DNA]</scope>
    <source>
        <strain evidence="3 4">Miyake</strain>
    </source>
</reference>
<dbReference type="InterPro" id="IPR027074">
    <property type="entry name" value="Integrator_9su"/>
</dbReference>
<keyword evidence="2" id="KW-0539">Nucleus</keyword>
<evidence type="ECO:0000313" key="4">
    <source>
        <dbReference type="Proteomes" id="UP000236319"/>
    </source>
</evidence>
<dbReference type="GeneID" id="39873791"/>
<dbReference type="RefSeq" id="XP_028866264.1">
    <property type="nucleotide sequence ID" value="XM_029010431.1"/>
</dbReference>
<dbReference type="Proteomes" id="UP000236319">
    <property type="component" value="Unassembled WGS sequence"/>
</dbReference>
<evidence type="ECO:0000313" key="3">
    <source>
        <dbReference type="EMBL" id="GBE60021.1"/>
    </source>
</evidence>
<dbReference type="VEuPathDB" id="PiroplasmaDB:BOVATA_015140"/>
<evidence type="ECO:0000256" key="2">
    <source>
        <dbReference type="ARBA" id="ARBA00023242"/>
    </source>
</evidence>
<organism evidence="3 4">
    <name type="scientific">Babesia ovata</name>
    <dbReference type="NCBI Taxonomy" id="189622"/>
    <lineage>
        <taxon>Eukaryota</taxon>
        <taxon>Sar</taxon>
        <taxon>Alveolata</taxon>
        <taxon>Apicomplexa</taxon>
        <taxon>Aconoidasida</taxon>
        <taxon>Piroplasmida</taxon>
        <taxon>Babesiidae</taxon>
        <taxon>Babesia</taxon>
    </lineage>
</organism>
<keyword evidence="4" id="KW-1185">Reference proteome</keyword>
<dbReference type="SUPFAM" id="SSF56281">
    <property type="entry name" value="Metallo-hydrolase/oxidoreductase"/>
    <property type="match status" value="1"/>
</dbReference>
<name>A0A2H6KAJ6_9APIC</name>
<dbReference type="Gene3D" id="3.40.50.10890">
    <property type="match status" value="1"/>
</dbReference>
<accession>A0A2H6KAJ6</accession>
<comment type="subcellular location">
    <subcellularLocation>
        <location evidence="1">Nucleus</location>
    </subcellularLocation>
</comment>
<dbReference type="PANTHER" id="PTHR46094:SF1">
    <property type="entry name" value="INTEGRATOR COMPLEX SUBUNIT 9"/>
    <property type="match status" value="1"/>
</dbReference>